<accession>A0A3N6SA45</accession>
<proteinExistence type="predicted"/>
<dbReference type="EMBL" id="RHHM01000007">
    <property type="protein sequence ID" value="RQM38140.1"/>
    <property type="molecule type" value="Genomic_DNA"/>
</dbReference>
<dbReference type="InterPro" id="IPR025600">
    <property type="entry name" value="YccJ"/>
</dbReference>
<organism evidence="1 2">
    <name type="scientific">Erwinia psidii</name>
    <dbReference type="NCBI Taxonomy" id="69224"/>
    <lineage>
        <taxon>Bacteria</taxon>
        <taxon>Pseudomonadati</taxon>
        <taxon>Pseudomonadota</taxon>
        <taxon>Gammaproteobacteria</taxon>
        <taxon>Enterobacterales</taxon>
        <taxon>Erwiniaceae</taxon>
        <taxon>Erwinia</taxon>
    </lineage>
</organism>
<dbReference type="AlphaFoldDB" id="A0A3N6SA45"/>
<reference evidence="1 2" key="1">
    <citation type="submission" date="2018-10" db="EMBL/GenBank/DDBJ databases">
        <title>Draft genome sequence for the type isolate of Erwinia psidii, agent causal of bacterial blight in guava (Psidium guajava) and wilt and die-back of Eucalyptus spp.</title>
        <authorList>
            <person name="Hermenegildo P.S."/>
            <person name="Santos S.A."/>
            <person name="Guimaraes L.M.S."/>
            <person name="Vidigal P.M.P."/>
            <person name="Pereira I.C."/>
            <person name="Badel J.L."/>
            <person name="Alfenas-Zerbini P."/>
            <person name="Ferreira M.A.S.V."/>
            <person name="Alfenas A.C."/>
        </authorList>
    </citation>
    <scope>NUCLEOTIDE SEQUENCE [LARGE SCALE GENOMIC DNA]</scope>
    <source>
        <strain evidence="1 2">IBSBF 435</strain>
    </source>
</reference>
<evidence type="ECO:0008006" key="3">
    <source>
        <dbReference type="Google" id="ProtNLM"/>
    </source>
</evidence>
<name>A0A3N6SA45_9GAMM</name>
<comment type="caution">
    <text evidence="1">The sequence shown here is derived from an EMBL/GenBank/DDBJ whole genome shotgun (WGS) entry which is preliminary data.</text>
</comment>
<gene>
    <name evidence="1" type="ORF">EB241_10285</name>
</gene>
<dbReference type="RefSeq" id="WP_124233045.1">
    <property type="nucleotide sequence ID" value="NZ_RHHM01000007.1"/>
</dbReference>
<evidence type="ECO:0000313" key="2">
    <source>
        <dbReference type="Proteomes" id="UP000279457"/>
    </source>
</evidence>
<dbReference type="OrthoDB" id="6456234at2"/>
<dbReference type="Proteomes" id="UP000279457">
    <property type="component" value="Unassembled WGS sequence"/>
</dbReference>
<keyword evidence="2" id="KW-1185">Reference proteome</keyword>
<evidence type="ECO:0000313" key="1">
    <source>
        <dbReference type="EMBL" id="RQM38140.1"/>
    </source>
</evidence>
<dbReference type="Pfam" id="PF13993">
    <property type="entry name" value="YccJ"/>
    <property type="match status" value="1"/>
</dbReference>
<sequence length="76" mass="8920">MATQPSKAHHVKEWANLRATSPEIAEAIFEVADYDERLAEEIWRQQGSDEVLLRAFDKTHEDVLTWDNKRVERKNV</sequence>
<protein>
    <recommendedName>
        <fullName evidence="3">YccJ-like protein</fullName>
    </recommendedName>
</protein>
<dbReference type="NCBIfam" id="NF007554">
    <property type="entry name" value="PRK10174.1"/>
    <property type="match status" value="1"/>
</dbReference>